<name>A0A0B7FGS3_THACB</name>
<dbReference type="AlphaFoldDB" id="A0A0B7FGS3"/>
<dbReference type="EMBL" id="LN679127">
    <property type="protein sequence ID" value="CEL57196.1"/>
    <property type="molecule type" value="Genomic_DNA"/>
</dbReference>
<organism evidence="1 2">
    <name type="scientific">Thanatephorus cucumeris (strain AG1-IB / isolate 7/3/14)</name>
    <name type="common">Lettuce bottom rot fungus</name>
    <name type="synonym">Rhizoctonia solani</name>
    <dbReference type="NCBI Taxonomy" id="1108050"/>
    <lineage>
        <taxon>Eukaryota</taxon>
        <taxon>Fungi</taxon>
        <taxon>Dikarya</taxon>
        <taxon>Basidiomycota</taxon>
        <taxon>Agaricomycotina</taxon>
        <taxon>Agaricomycetes</taxon>
        <taxon>Cantharellales</taxon>
        <taxon>Ceratobasidiaceae</taxon>
        <taxon>Rhizoctonia</taxon>
        <taxon>Rhizoctonia solani AG-1</taxon>
    </lineage>
</organism>
<keyword evidence="2" id="KW-1185">Reference proteome</keyword>
<evidence type="ECO:0000313" key="1">
    <source>
        <dbReference type="EMBL" id="CEL57196.1"/>
    </source>
</evidence>
<evidence type="ECO:0000313" key="2">
    <source>
        <dbReference type="Proteomes" id="UP000059188"/>
    </source>
</evidence>
<accession>A0A0B7FGS3</accession>
<dbReference type="Proteomes" id="UP000059188">
    <property type="component" value="Unassembled WGS sequence"/>
</dbReference>
<gene>
    <name evidence="1" type="ORF">RSOLAG1IB_08429</name>
</gene>
<protein>
    <submittedName>
        <fullName evidence="1">Uncharacterized protein</fullName>
    </submittedName>
</protein>
<proteinExistence type="predicted"/>
<reference evidence="1 2" key="1">
    <citation type="submission" date="2014-11" db="EMBL/GenBank/DDBJ databases">
        <authorList>
            <person name="Wibberg Daniel"/>
        </authorList>
    </citation>
    <scope>NUCLEOTIDE SEQUENCE [LARGE SCALE GENOMIC DNA]</scope>
    <source>
        <strain evidence="1">Rhizoctonia solani AG1-IB 7/3/14</strain>
    </source>
</reference>
<sequence>MRVDHLIRRRELPLIATSVQDKSLSPLSQPPPSHPIHCIALLERKLLLTWIRRTISDCPTTRGTSMSDSDRDNIVSRTMQPLKQFYKYP</sequence>